<dbReference type="InterPro" id="IPR036188">
    <property type="entry name" value="FAD/NAD-bd_sf"/>
</dbReference>
<protein>
    <recommendedName>
        <fullName evidence="1">Amine oxidase domain-containing protein</fullName>
    </recommendedName>
</protein>
<organism evidence="2 3">
    <name type="scientific">Durusdinium trenchii</name>
    <dbReference type="NCBI Taxonomy" id="1381693"/>
    <lineage>
        <taxon>Eukaryota</taxon>
        <taxon>Sar</taxon>
        <taxon>Alveolata</taxon>
        <taxon>Dinophyceae</taxon>
        <taxon>Suessiales</taxon>
        <taxon>Symbiodiniaceae</taxon>
        <taxon>Durusdinium</taxon>
    </lineage>
</organism>
<dbReference type="Pfam" id="PF01593">
    <property type="entry name" value="Amino_oxidase"/>
    <property type="match status" value="1"/>
</dbReference>
<dbReference type="Proteomes" id="UP001642484">
    <property type="component" value="Unassembled WGS sequence"/>
</dbReference>
<sequence length="448" mass="49569">MLHANDLNRDCGMAVEADDNYDILIVGGGLAGLSCAVSLLSGTGAANRAREAPSVALLEWQERLGGRLYTCQVGDLEADAGAAWVHGVDGNPLIEDGWITSEDLVASSAQNIWLHGPAESDSCSFGRTEADEGWETRLAAVGRSAAAASALGRSLEDGLQESEAELGPMNDGERQRLRMLEGWFGISADRIGLLEWDGDHGSMGDYPGAHCILKGGTRILVERMEKEARLRGLKVFLGHEVLELEELEDGVLCRCHDRCFRAAWVVVTVSLGVLQSRGPRWLSLPERPLQRLDMCHYNKLLLRVSEAAAERFPVFTHLDSKYFWQLFNYWPLTRKPLLSLASLALESEELTELEAREMACELLHLEPHEISAMHFTRWGQIPWCHGSYSVSSKHAEWDDIRALLAATEGRRIKLAGEHTHEEHQGGFHAAYLSGLRAAQEVLRGVWIC</sequence>
<evidence type="ECO:0000259" key="1">
    <source>
        <dbReference type="Pfam" id="PF01593"/>
    </source>
</evidence>
<proteinExistence type="predicted"/>
<evidence type="ECO:0000313" key="2">
    <source>
        <dbReference type="EMBL" id="CAK9096543.1"/>
    </source>
</evidence>
<keyword evidence="3" id="KW-1185">Reference proteome</keyword>
<accession>A0ABP0R7I9</accession>
<dbReference type="Pfam" id="PF13450">
    <property type="entry name" value="NAD_binding_8"/>
    <property type="match status" value="1"/>
</dbReference>
<feature type="domain" description="Amine oxidase" evidence="1">
    <location>
        <begin position="199"/>
        <end position="442"/>
    </location>
</feature>
<dbReference type="SUPFAM" id="SSF51905">
    <property type="entry name" value="FAD/NAD(P)-binding domain"/>
    <property type="match status" value="1"/>
</dbReference>
<reference evidence="2 3" key="1">
    <citation type="submission" date="2024-02" db="EMBL/GenBank/DDBJ databases">
        <authorList>
            <person name="Chen Y."/>
            <person name="Shah S."/>
            <person name="Dougan E. K."/>
            <person name="Thang M."/>
            <person name="Chan C."/>
        </authorList>
    </citation>
    <scope>NUCLEOTIDE SEQUENCE [LARGE SCALE GENOMIC DNA]</scope>
</reference>
<dbReference type="InterPro" id="IPR050281">
    <property type="entry name" value="Flavin_monoamine_oxidase"/>
</dbReference>
<dbReference type="PANTHER" id="PTHR10742">
    <property type="entry name" value="FLAVIN MONOAMINE OXIDASE"/>
    <property type="match status" value="1"/>
</dbReference>
<dbReference type="EMBL" id="CAXAMN010025617">
    <property type="protein sequence ID" value="CAK9096543.1"/>
    <property type="molecule type" value="Genomic_DNA"/>
</dbReference>
<dbReference type="PANTHER" id="PTHR10742:SF410">
    <property type="entry name" value="LYSINE-SPECIFIC HISTONE DEMETHYLASE 2"/>
    <property type="match status" value="1"/>
</dbReference>
<evidence type="ECO:0000313" key="3">
    <source>
        <dbReference type="Proteomes" id="UP001642484"/>
    </source>
</evidence>
<name>A0ABP0R7I9_9DINO</name>
<gene>
    <name evidence="2" type="ORF">CCMP2556_LOCUS45893</name>
</gene>
<comment type="caution">
    <text evidence="2">The sequence shown here is derived from an EMBL/GenBank/DDBJ whole genome shotgun (WGS) entry which is preliminary data.</text>
</comment>
<dbReference type="InterPro" id="IPR002937">
    <property type="entry name" value="Amino_oxidase"/>
</dbReference>
<dbReference type="Gene3D" id="3.50.50.60">
    <property type="entry name" value="FAD/NAD(P)-binding domain"/>
    <property type="match status" value="1"/>
</dbReference>
<dbReference type="Gene3D" id="3.90.660.10">
    <property type="match status" value="1"/>
</dbReference>